<evidence type="ECO:0000313" key="9">
    <source>
        <dbReference type="Proteomes" id="UP000179242"/>
    </source>
</evidence>
<proteinExistence type="predicted"/>
<evidence type="ECO:0000313" key="8">
    <source>
        <dbReference type="EMBL" id="OGC40645.1"/>
    </source>
</evidence>
<feature type="domain" description="POTRA" evidence="7">
    <location>
        <begin position="28"/>
        <end position="99"/>
    </location>
</feature>
<evidence type="ECO:0000256" key="6">
    <source>
        <dbReference type="SAM" id="SignalP"/>
    </source>
</evidence>
<protein>
    <recommendedName>
        <fullName evidence="7">POTRA domain-containing protein</fullName>
    </recommendedName>
</protein>
<dbReference type="GO" id="GO:0019867">
    <property type="term" value="C:outer membrane"/>
    <property type="evidence" value="ECO:0007669"/>
    <property type="project" value="InterPro"/>
</dbReference>
<dbReference type="Pfam" id="PF01103">
    <property type="entry name" value="Omp85"/>
    <property type="match status" value="1"/>
</dbReference>
<dbReference type="InterPro" id="IPR010827">
    <property type="entry name" value="BamA/TamA_POTRA"/>
</dbReference>
<feature type="domain" description="POTRA" evidence="7">
    <location>
        <begin position="100"/>
        <end position="175"/>
    </location>
</feature>
<evidence type="ECO:0000256" key="3">
    <source>
        <dbReference type="ARBA" id="ARBA00022729"/>
    </source>
</evidence>
<keyword evidence="2" id="KW-0812">Transmembrane</keyword>
<keyword evidence="5" id="KW-0998">Cell outer membrane</keyword>
<dbReference type="InterPro" id="IPR034746">
    <property type="entry name" value="POTRA"/>
</dbReference>
<evidence type="ECO:0000256" key="4">
    <source>
        <dbReference type="ARBA" id="ARBA00023136"/>
    </source>
</evidence>
<keyword evidence="4" id="KW-0472">Membrane</keyword>
<accession>A0A1F4U6Q3</accession>
<evidence type="ECO:0000259" key="7">
    <source>
        <dbReference type="PROSITE" id="PS51779"/>
    </source>
</evidence>
<gene>
    <name evidence="8" type="ORF">A2438_06495</name>
</gene>
<feature type="signal peptide" evidence="6">
    <location>
        <begin position="1"/>
        <end position="21"/>
    </location>
</feature>
<evidence type="ECO:0000256" key="2">
    <source>
        <dbReference type="ARBA" id="ARBA00022692"/>
    </source>
</evidence>
<name>A0A1F4U6Q3_UNCSA</name>
<organism evidence="8 9">
    <name type="scientific">candidate division WOR-1 bacterium RIFOXYC2_FULL_46_14</name>
    <dbReference type="NCBI Taxonomy" id="1802587"/>
    <lineage>
        <taxon>Bacteria</taxon>
        <taxon>Bacillati</taxon>
        <taxon>Saganbacteria</taxon>
    </lineage>
</organism>
<comment type="subcellular location">
    <subcellularLocation>
        <location evidence="1">Membrane</location>
    </subcellularLocation>
</comment>
<reference evidence="8 9" key="1">
    <citation type="journal article" date="2016" name="Nat. Commun.">
        <title>Thousands of microbial genomes shed light on interconnected biogeochemical processes in an aquifer system.</title>
        <authorList>
            <person name="Anantharaman K."/>
            <person name="Brown C.T."/>
            <person name="Hug L.A."/>
            <person name="Sharon I."/>
            <person name="Castelle C.J."/>
            <person name="Probst A.J."/>
            <person name="Thomas B.C."/>
            <person name="Singh A."/>
            <person name="Wilkins M.J."/>
            <person name="Karaoz U."/>
            <person name="Brodie E.L."/>
            <person name="Williams K.H."/>
            <person name="Hubbard S.S."/>
            <person name="Banfield J.F."/>
        </authorList>
    </citation>
    <scope>NUCLEOTIDE SEQUENCE [LARGE SCALE GENOMIC DNA]</scope>
</reference>
<dbReference type="Pfam" id="PF07244">
    <property type="entry name" value="POTRA"/>
    <property type="match status" value="3"/>
</dbReference>
<dbReference type="PANTHER" id="PTHR12815:SF47">
    <property type="entry name" value="TRANSLOCATION AND ASSEMBLY MODULE SUBUNIT TAMA"/>
    <property type="match status" value="1"/>
</dbReference>
<dbReference type="InterPro" id="IPR000184">
    <property type="entry name" value="Bac_surfAg_D15"/>
</dbReference>
<keyword evidence="3 6" id="KW-0732">Signal</keyword>
<dbReference type="EMBL" id="MEUJ01000003">
    <property type="protein sequence ID" value="OGC40645.1"/>
    <property type="molecule type" value="Genomic_DNA"/>
</dbReference>
<sequence length="557" mass="62697">MKIRIAVAALILLLAGSIGFAEQENFNSVIYDLDVRGNEVVKEKTILEAVDSKVLTTVSESQINNDIKKIFSLGYFENVTVSYEPYKKGKRIVFVVKENPLIKKILVSGNSVYSTGEVKTLMSLKEGEILNYKLLRSDIDAIQGKYQKDGYIMAKVTDVKADPESEKLYVDISEGRIEGITIEGNTNTKDWVILRELNSKAGKVFNEKTLKADLRRIFNLGYFTEVNPEFVPGKEKNSLLLNLNIKEAKTSTINFGGGYGEREGWFGFTDLSVNNIFGTAQNVLLKGQAGQQVSTYQFKYYNPWFWPQKLGPRTSLTARIWNTMGRDIYLTLQDEYHMGWDMAIGKDLNEQYKSSFSFGSEAVSPRNNASFEAYLSNFIGYSLSFDTRDVWMNPTNGAYHTLSLKLGWKHANSAVTTYSKYGLDLNRFYTVRENTVYAWHIGGGYGVGDIPLGEEYWAGSPNTVRGYGLDEIKKGTRLFLINNEIRYTFNETLQGVVFFDWGNAWNTGLPVFSDFIAGWGPGVRLNTPLGPIRLDYGMPTSKPFGTGMLQFSIGQAF</sequence>
<evidence type="ECO:0000256" key="5">
    <source>
        <dbReference type="ARBA" id="ARBA00023237"/>
    </source>
</evidence>
<dbReference type="AlphaFoldDB" id="A0A1F4U6Q3"/>
<dbReference type="PANTHER" id="PTHR12815">
    <property type="entry name" value="SORTING AND ASSEMBLY MACHINERY SAMM50 PROTEIN FAMILY MEMBER"/>
    <property type="match status" value="1"/>
</dbReference>
<dbReference type="InterPro" id="IPR039910">
    <property type="entry name" value="D15-like"/>
</dbReference>
<feature type="chain" id="PRO_5009514774" description="POTRA domain-containing protein" evidence="6">
    <location>
        <begin position="22"/>
        <end position="557"/>
    </location>
</feature>
<evidence type="ECO:0000256" key="1">
    <source>
        <dbReference type="ARBA" id="ARBA00004370"/>
    </source>
</evidence>
<dbReference type="Proteomes" id="UP000179242">
    <property type="component" value="Unassembled WGS sequence"/>
</dbReference>
<dbReference type="Gene3D" id="3.10.20.310">
    <property type="entry name" value="membrane protein fhac"/>
    <property type="match status" value="3"/>
</dbReference>
<dbReference type="Gene3D" id="2.40.160.50">
    <property type="entry name" value="membrane protein fhac: a member of the omp85/tpsb transporter family"/>
    <property type="match status" value="1"/>
</dbReference>
<comment type="caution">
    <text evidence="8">The sequence shown here is derived from an EMBL/GenBank/DDBJ whole genome shotgun (WGS) entry which is preliminary data.</text>
</comment>
<dbReference type="PROSITE" id="PS51779">
    <property type="entry name" value="POTRA"/>
    <property type="match status" value="2"/>
</dbReference>